<proteinExistence type="predicted"/>
<dbReference type="InterPro" id="IPR022050">
    <property type="entry name" value="T_hemolysin"/>
</dbReference>
<feature type="transmembrane region" description="Helical" evidence="1">
    <location>
        <begin position="101"/>
        <end position="121"/>
    </location>
</feature>
<gene>
    <name evidence="2" type="ORF">ACFOOQ_11845</name>
</gene>
<name>A0ABV7VGE3_9PROT</name>
<dbReference type="Proteomes" id="UP001595711">
    <property type="component" value="Unassembled WGS sequence"/>
</dbReference>
<evidence type="ECO:0000313" key="3">
    <source>
        <dbReference type="Proteomes" id="UP001595711"/>
    </source>
</evidence>
<protein>
    <submittedName>
        <fullName evidence="2">Thermostable hemolysin</fullName>
    </submittedName>
</protein>
<keyword evidence="1" id="KW-0472">Membrane</keyword>
<sequence>MQFIVVPQHSERRIAVEQMVSAVFLDEYGAMVSRFPDIMVAVLDDSDHPVCAASLRNHAGGLFSEQYLDEPVEAAIAAASGQSVRRDAILELGSLAAARPGALLILLAGFATLGLASGHRWGLFTASRRLRCFADRLAIPLLDLGPAEAARVPDPAAWGRYYECAPRVCAVDGLSTLGQLDHRKDMPAAPAGPILTAGLPQIATAAIAP</sequence>
<keyword evidence="1" id="KW-0812">Transmembrane</keyword>
<organism evidence="2 3">
    <name type="scientific">Ferrovibrio xuzhouensis</name>
    <dbReference type="NCBI Taxonomy" id="1576914"/>
    <lineage>
        <taxon>Bacteria</taxon>
        <taxon>Pseudomonadati</taxon>
        <taxon>Pseudomonadota</taxon>
        <taxon>Alphaproteobacteria</taxon>
        <taxon>Rhodospirillales</taxon>
        <taxon>Rhodospirillaceae</taxon>
        <taxon>Ferrovibrio</taxon>
    </lineage>
</organism>
<dbReference type="EMBL" id="JBHRYJ010000002">
    <property type="protein sequence ID" value="MFC3676240.1"/>
    <property type="molecule type" value="Genomic_DNA"/>
</dbReference>
<keyword evidence="1" id="KW-1133">Transmembrane helix</keyword>
<keyword evidence="3" id="KW-1185">Reference proteome</keyword>
<accession>A0ABV7VGE3</accession>
<evidence type="ECO:0000313" key="2">
    <source>
        <dbReference type="EMBL" id="MFC3676240.1"/>
    </source>
</evidence>
<evidence type="ECO:0000256" key="1">
    <source>
        <dbReference type="SAM" id="Phobius"/>
    </source>
</evidence>
<comment type="caution">
    <text evidence="2">The sequence shown here is derived from an EMBL/GenBank/DDBJ whole genome shotgun (WGS) entry which is preliminary data.</text>
</comment>
<reference evidence="3" key="1">
    <citation type="journal article" date="2019" name="Int. J. Syst. Evol. Microbiol.">
        <title>The Global Catalogue of Microorganisms (GCM) 10K type strain sequencing project: providing services to taxonomists for standard genome sequencing and annotation.</title>
        <authorList>
            <consortium name="The Broad Institute Genomics Platform"/>
            <consortium name="The Broad Institute Genome Sequencing Center for Infectious Disease"/>
            <person name="Wu L."/>
            <person name="Ma J."/>
        </authorList>
    </citation>
    <scope>NUCLEOTIDE SEQUENCE [LARGE SCALE GENOMIC DNA]</scope>
    <source>
        <strain evidence="3">KCTC 42182</strain>
    </source>
</reference>
<dbReference type="RefSeq" id="WP_379726480.1">
    <property type="nucleotide sequence ID" value="NZ_JBHRYJ010000002.1"/>
</dbReference>
<dbReference type="Pfam" id="PF12261">
    <property type="entry name" value="T_hemolysin"/>
    <property type="match status" value="1"/>
</dbReference>